<gene>
    <name evidence="2" type="ORF">CSSPTR1EN2_LOCUS1224</name>
</gene>
<feature type="compositionally biased region" description="Polar residues" evidence="1">
    <location>
        <begin position="101"/>
        <end position="110"/>
    </location>
</feature>
<feature type="compositionally biased region" description="Polar residues" evidence="1">
    <location>
        <begin position="258"/>
        <end position="275"/>
    </location>
</feature>
<organism evidence="2 3">
    <name type="scientific">Sphagnum troendelagicum</name>
    <dbReference type="NCBI Taxonomy" id="128251"/>
    <lineage>
        <taxon>Eukaryota</taxon>
        <taxon>Viridiplantae</taxon>
        <taxon>Streptophyta</taxon>
        <taxon>Embryophyta</taxon>
        <taxon>Bryophyta</taxon>
        <taxon>Sphagnophytina</taxon>
        <taxon>Sphagnopsida</taxon>
        <taxon>Sphagnales</taxon>
        <taxon>Sphagnaceae</taxon>
        <taxon>Sphagnum</taxon>
    </lineage>
</organism>
<feature type="compositionally biased region" description="Basic and acidic residues" evidence="1">
    <location>
        <begin position="280"/>
        <end position="291"/>
    </location>
</feature>
<evidence type="ECO:0000313" key="2">
    <source>
        <dbReference type="EMBL" id="CAK9191105.1"/>
    </source>
</evidence>
<feature type="region of interest" description="Disordered" evidence="1">
    <location>
        <begin position="576"/>
        <end position="595"/>
    </location>
</feature>
<proteinExistence type="predicted"/>
<name>A0ABP0TAN9_9BRYO</name>
<dbReference type="Proteomes" id="UP001497512">
    <property type="component" value="Chromosome 1"/>
</dbReference>
<feature type="compositionally biased region" description="Basic residues" evidence="1">
    <location>
        <begin position="169"/>
        <end position="181"/>
    </location>
</feature>
<feature type="compositionally biased region" description="Basic and acidic residues" evidence="1">
    <location>
        <begin position="235"/>
        <end position="246"/>
    </location>
</feature>
<reference evidence="2 3" key="1">
    <citation type="submission" date="2024-02" db="EMBL/GenBank/DDBJ databases">
        <authorList>
            <consortium name="ELIXIR-Norway"/>
            <consortium name="Elixir Norway"/>
        </authorList>
    </citation>
    <scope>NUCLEOTIDE SEQUENCE [LARGE SCALE GENOMIC DNA]</scope>
</reference>
<dbReference type="EMBL" id="OZ019893">
    <property type="protein sequence ID" value="CAK9191105.1"/>
    <property type="molecule type" value="Genomic_DNA"/>
</dbReference>
<evidence type="ECO:0008006" key="4">
    <source>
        <dbReference type="Google" id="ProtNLM"/>
    </source>
</evidence>
<sequence>MVKMEICSDLKDQISKLSDSSLIAYRIRKAGRGAFRVRRKKPNPSGGGGGAQVLPPARKEISSAANESSLPPVQGSCEAPTVPSSLLPESLLSAEGKLVGPTSTDHATPNESERGRSPSKDALATNAQSDGEPRERRLQRTPSPTCHRDVSTPFVTGAVEASGSSSQPKCKKCRKFGHHARACNTNITRPRKGPKQHNPPPSASSGEVPDPQEKEQGAARASKPKPPTRAPPNAQDKRRERARADVPADSAPPRTLPQPASQANPQTGSLAQVPSQRRRTSNDLRDHEMLDPSKPLARLKSEIQPDEGQPTPGGSTPSIKLHFGLPGLKGAQVLAPKENPNPFASPGEGIKESERLNRSQVDATEGWTFQGKRRHTPKLASLRQEASQPLFHTPPRDATLGEKRGSMHLEVHTSFFTSFGITAPPNKEPFRARIWPVLVMDKNAQKETLVHSKNQAPTSLPLCITVTGPATDAEVDWSSSSAWADFIQRLELELEEIILQFKLSFTDQPQLEWVWSEELSRGKMECTILAYIDMGSSALSVQNKRHLQWKVLDHVPSMNNEVEFIAPAHNLLRKSNGETSTRHAHKNRSASMIASPQAVRKKRFTKLELTQLMAPQKDSSAPTYTGHEEEGEAQ</sequence>
<evidence type="ECO:0000256" key="1">
    <source>
        <dbReference type="SAM" id="MobiDB-lite"/>
    </source>
</evidence>
<keyword evidence="3" id="KW-1185">Reference proteome</keyword>
<feature type="region of interest" description="Disordered" evidence="1">
    <location>
        <begin position="610"/>
        <end position="634"/>
    </location>
</feature>
<feature type="region of interest" description="Disordered" evidence="1">
    <location>
        <begin position="97"/>
        <end position="317"/>
    </location>
</feature>
<feature type="region of interest" description="Disordered" evidence="1">
    <location>
        <begin position="35"/>
        <end position="84"/>
    </location>
</feature>
<protein>
    <recommendedName>
        <fullName evidence="4">CCHC-type domain-containing protein</fullName>
    </recommendedName>
</protein>
<accession>A0ABP0TAN9</accession>
<evidence type="ECO:0000313" key="3">
    <source>
        <dbReference type="Proteomes" id="UP001497512"/>
    </source>
</evidence>